<feature type="transmembrane region" description="Helical" evidence="4">
    <location>
        <begin position="364"/>
        <end position="382"/>
    </location>
</feature>
<keyword evidence="2 4" id="KW-1133">Transmembrane helix</keyword>
<dbReference type="PANTHER" id="PTHR23527">
    <property type="entry name" value="BLL3282 PROTEIN"/>
    <property type="match status" value="1"/>
</dbReference>
<dbReference type="GO" id="GO:0022857">
    <property type="term" value="F:transmembrane transporter activity"/>
    <property type="evidence" value="ECO:0007669"/>
    <property type="project" value="InterPro"/>
</dbReference>
<feature type="transmembrane region" description="Helical" evidence="4">
    <location>
        <begin position="394"/>
        <end position="413"/>
    </location>
</feature>
<feature type="transmembrane region" description="Helical" evidence="4">
    <location>
        <begin position="261"/>
        <end position="284"/>
    </location>
</feature>
<dbReference type="InterPro" id="IPR036259">
    <property type="entry name" value="MFS_trans_sf"/>
</dbReference>
<evidence type="ECO:0000256" key="1">
    <source>
        <dbReference type="ARBA" id="ARBA00022692"/>
    </source>
</evidence>
<protein>
    <submittedName>
        <fullName evidence="6">MFS transporter</fullName>
    </submittedName>
</protein>
<evidence type="ECO:0000313" key="7">
    <source>
        <dbReference type="Proteomes" id="UP000433577"/>
    </source>
</evidence>
<dbReference type="RefSeq" id="WP_158948135.1">
    <property type="nucleotide sequence ID" value="NZ_CP046913.1"/>
</dbReference>
<evidence type="ECO:0000259" key="5">
    <source>
        <dbReference type="PROSITE" id="PS50850"/>
    </source>
</evidence>
<dbReference type="AlphaFoldDB" id="A0A7Z2GFN2"/>
<evidence type="ECO:0000256" key="2">
    <source>
        <dbReference type="ARBA" id="ARBA00022989"/>
    </source>
</evidence>
<feature type="domain" description="Major facilitator superfamily (MFS) profile" evidence="5">
    <location>
        <begin position="19"/>
        <end position="419"/>
    </location>
</feature>
<dbReference type="Proteomes" id="UP000433577">
    <property type="component" value="Chromosome 1"/>
</dbReference>
<feature type="transmembrane region" description="Helical" evidence="4">
    <location>
        <begin position="117"/>
        <end position="145"/>
    </location>
</feature>
<sequence length="457" mass="46750">MKRGTTRGATRGASHRWKVLGVGFAANVSFAAAFGGIPATAVVLRADYRLGTGELGFVLGMLGLGIVLSELPWGLLTDRWGDRRVLLTGLGTTALALAVMALWGAPTPAHVPAPTTLALGLLALGLLGGSVNGSSGRAVMTWFAARERGLAMSIRQTAVPAGGGLGALVLPALAVHAGFAAVFGVLAALCLVALALTFVWLHEPAAEPGNANATQSETAPAVSPLRSAPVWRMVIGIGALCMPQVAVLSFASIFLHDVGRAGTVAVSATLFAVQGGAAFMRVWSGRWTDRRGNRGAYLRGCAALTVTLFAVLAVQSGFASHGHAAHGVVVAAMALVLVLGGVAASAWHGVAFTELATLAGNGRVGTALAMGNTGAFIAFWVAPSAIPALLAWHAWPAVWSAAALCAALAWPAFAGPRNANAAHGEDTGRRFDRRNRGVEAIKIDALDTITRISPPRV</sequence>
<feature type="transmembrane region" description="Helical" evidence="4">
    <location>
        <begin position="296"/>
        <end position="318"/>
    </location>
</feature>
<dbReference type="InterPro" id="IPR011701">
    <property type="entry name" value="MFS"/>
</dbReference>
<feature type="transmembrane region" description="Helical" evidence="4">
    <location>
        <begin position="324"/>
        <end position="352"/>
    </location>
</feature>
<organism evidence="6 7">
    <name type="scientific">Paraburkholderia acidisoli</name>
    <dbReference type="NCBI Taxonomy" id="2571748"/>
    <lineage>
        <taxon>Bacteria</taxon>
        <taxon>Pseudomonadati</taxon>
        <taxon>Pseudomonadota</taxon>
        <taxon>Betaproteobacteria</taxon>
        <taxon>Burkholderiales</taxon>
        <taxon>Burkholderiaceae</taxon>
        <taxon>Paraburkholderia</taxon>
    </lineage>
</organism>
<dbReference type="InterPro" id="IPR020846">
    <property type="entry name" value="MFS_dom"/>
</dbReference>
<dbReference type="InterPro" id="IPR052952">
    <property type="entry name" value="MFS-Transporter"/>
</dbReference>
<feature type="transmembrane region" description="Helical" evidence="4">
    <location>
        <begin position="180"/>
        <end position="201"/>
    </location>
</feature>
<dbReference type="Gene3D" id="1.20.1250.20">
    <property type="entry name" value="MFS general substrate transporter like domains"/>
    <property type="match status" value="2"/>
</dbReference>
<feature type="transmembrane region" description="Helical" evidence="4">
    <location>
        <begin position="85"/>
        <end position="105"/>
    </location>
</feature>
<dbReference type="EMBL" id="CP046913">
    <property type="protein sequence ID" value="QGZ60529.1"/>
    <property type="molecule type" value="Genomic_DNA"/>
</dbReference>
<keyword evidence="1 4" id="KW-0812">Transmembrane</keyword>
<keyword evidence="7" id="KW-1185">Reference proteome</keyword>
<dbReference type="OrthoDB" id="8628659at2"/>
<dbReference type="KEGG" id="pacs:FAZ98_01595"/>
<dbReference type="Pfam" id="PF07690">
    <property type="entry name" value="MFS_1"/>
    <property type="match status" value="1"/>
</dbReference>
<dbReference type="PANTHER" id="PTHR23527:SF1">
    <property type="entry name" value="BLL3282 PROTEIN"/>
    <property type="match status" value="1"/>
</dbReference>
<feature type="transmembrane region" description="Helical" evidence="4">
    <location>
        <begin position="157"/>
        <end position="174"/>
    </location>
</feature>
<name>A0A7Z2GFN2_9BURK</name>
<dbReference type="SUPFAM" id="SSF103473">
    <property type="entry name" value="MFS general substrate transporter"/>
    <property type="match status" value="1"/>
</dbReference>
<proteinExistence type="predicted"/>
<evidence type="ECO:0000256" key="3">
    <source>
        <dbReference type="ARBA" id="ARBA00023136"/>
    </source>
</evidence>
<keyword evidence="3 4" id="KW-0472">Membrane</keyword>
<gene>
    <name evidence="6" type="ORF">FAZ98_01595</name>
</gene>
<reference evidence="6 7" key="1">
    <citation type="submission" date="2019-12" db="EMBL/GenBank/DDBJ databases">
        <title>Paraburkholderia acidiphila 7Q-K02 sp. nov and Paraburkholderia acidisoli DHF22 sp. nov., two strains isolated from forest soil.</title>
        <authorList>
            <person name="Gao Z."/>
            <person name="Qiu L."/>
        </authorList>
    </citation>
    <scope>NUCLEOTIDE SEQUENCE [LARGE SCALE GENOMIC DNA]</scope>
    <source>
        <strain evidence="6 7">DHF22</strain>
    </source>
</reference>
<evidence type="ECO:0000313" key="6">
    <source>
        <dbReference type="EMBL" id="QGZ60529.1"/>
    </source>
</evidence>
<feature type="transmembrane region" description="Helical" evidence="4">
    <location>
        <begin position="20"/>
        <end position="43"/>
    </location>
</feature>
<dbReference type="PROSITE" id="PS50850">
    <property type="entry name" value="MFS"/>
    <property type="match status" value="1"/>
</dbReference>
<accession>A0A7Z2GFN2</accession>
<feature type="transmembrane region" description="Helical" evidence="4">
    <location>
        <begin position="55"/>
        <end position="73"/>
    </location>
</feature>
<evidence type="ECO:0000256" key="4">
    <source>
        <dbReference type="SAM" id="Phobius"/>
    </source>
</evidence>
<feature type="transmembrane region" description="Helical" evidence="4">
    <location>
        <begin position="233"/>
        <end position="255"/>
    </location>
</feature>